<evidence type="ECO:0000313" key="3">
    <source>
        <dbReference type="Proteomes" id="UP000265520"/>
    </source>
</evidence>
<comment type="caution">
    <text evidence="2">The sequence shown here is derived from an EMBL/GenBank/DDBJ whole genome shotgun (WGS) entry which is preliminary data.</text>
</comment>
<keyword evidence="1" id="KW-0732">Signal</keyword>
<organism evidence="2 3">
    <name type="scientific">Trifolium medium</name>
    <dbReference type="NCBI Taxonomy" id="97028"/>
    <lineage>
        <taxon>Eukaryota</taxon>
        <taxon>Viridiplantae</taxon>
        <taxon>Streptophyta</taxon>
        <taxon>Embryophyta</taxon>
        <taxon>Tracheophyta</taxon>
        <taxon>Spermatophyta</taxon>
        <taxon>Magnoliopsida</taxon>
        <taxon>eudicotyledons</taxon>
        <taxon>Gunneridae</taxon>
        <taxon>Pentapetalae</taxon>
        <taxon>rosids</taxon>
        <taxon>fabids</taxon>
        <taxon>Fabales</taxon>
        <taxon>Fabaceae</taxon>
        <taxon>Papilionoideae</taxon>
        <taxon>50 kb inversion clade</taxon>
        <taxon>NPAAA clade</taxon>
        <taxon>Hologalegina</taxon>
        <taxon>IRL clade</taxon>
        <taxon>Trifolieae</taxon>
        <taxon>Trifolium</taxon>
    </lineage>
</organism>
<feature type="non-terminal residue" evidence="2">
    <location>
        <position position="35"/>
    </location>
</feature>
<evidence type="ECO:0000313" key="2">
    <source>
        <dbReference type="EMBL" id="MCI81552.1"/>
    </source>
</evidence>
<keyword evidence="3" id="KW-1185">Reference proteome</keyword>
<proteinExistence type="predicted"/>
<feature type="signal peptide" evidence="1">
    <location>
        <begin position="1"/>
        <end position="18"/>
    </location>
</feature>
<dbReference type="EMBL" id="LXQA011021636">
    <property type="protein sequence ID" value="MCI81552.1"/>
    <property type="molecule type" value="Genomic_DNA"/>
</dbReference>
<name>A0A392V2C2_9FABA</name>
<reference evidence="2 3" key="1">
    <citation type="journal article" date="2018" name="Front. Plant Sci.">
        <title>Red Clover (Trifolium pratense) and Zigzag Clover (T. medium) - A Picture of Genomic Similarities and Differences.</title>
        <authorList>
            <person name="Dluhosova J."/>
            <person name="Istvanek J."/>
            <person name="Nedelnik J."/>
            <person name="Repkova J."/>
        </authorList>
    </citation>
    <scope>NUCLEOTIDE SEQUENCE [LARGE SCALE GENOMIC DNA]</scope>
    <source>
        <strain evidence="3">cv. 10/8</strain>
        <tissue evidence="2">Leaf</tissue>
    </source>
</reference>
<evidence type="ECO:0000256" key="1">
    <source>
        <dbReference type="SAM" id="SignalP"/>
    </source>
</evidence>
<sequence length="35" mass="4007">MRRIILVLQLWTIPLEVTFPCSLSLSSSRPIELPP</sequence>
<dbReference type="Proteomes" id="UP000265520">
    <property type="component" value="Unassembled WGS sequence"/>
</dbReference>
<accession>A0A392V2C2</accession>
<feature type="chain" id="PRO_5017451905" evidence="1">
    <location>
        <begin position="19"/>
        <end position="35"/>
    </location>
</feature>
<dbReference type="AlphaFoldDB" id="A0A392V2C2"/>
<protein>
    <submittedName>
        <fullName evidence="2">Uncharacterized protein</fullName>
    </submittedName>
</protein>